<evidence type="ECO:0000313" key="3">
    <source>
        <dbReference type="EMBL" id="THH07664.1"/>
    </source>
</evidence>
<gene>
    <name evidence="3" type="ORF">EW145_g3227</name>
</gene>
<accession>A0A4S4L853</accession>
<name>A0A4S4L853_9AGAM</name>
<dbReference type="Pfam" id="PF07714">
    <property type="entry name" value="PK_Tyr_Ser-Thr"/>
    <property type="match status" value="1"/>
</dbReference>
<dbReference type="GO" id="GO:0004674">
    <property type="term" value="F:protein serine/threonine kinase activity"/>
    <property type="evidence" value="ECO:0007669"/>
    <property type="project" value="TreeGrafter"/>
</dbReference>
<dbReference type="InterPro" id="IPR008271">
    <property type="entry name" value="Ser/Thr_kinase_AS"/>
</dbReference>
<protein>
    <recommendedName>
        <fullName evidence="2">Protein kinase domain-containing protein</fullName>
    </recommendedName>
</protein>
<dbReference type="InterPro" id="IPR051681">
    <property type="entry name" value="Ser/Thr_Kinases-Pseudokinases"/>
</dbReference>
<feature type="compositionally biased region" description="Basic and acidic residues" evidence="1">
    <location>
        <begin position="188"/>
        <end position="197"/>
    </location>
</feature>
<dbReference type="SMART" id="SM00220">
    <property type="entry name" value="S_TKc"/>
    <property type="match status" value="1"/>
</dbReference>
<dbReference type="EMBL" id="SGPK01000132">
    <property type="protein sequence ID" value="THH07664.1"/>
    <property type="molecule type" value="Genomic_DNA"/>
</dbReference>
<sequence>MMNGNASKLFEGQDTQDTMPERIKLVCCLSSTLRPVTPVSTATPIRVQSVFKAVHTFSPTIIHGDLKASNVLIDDNGLAMLSDFGISTLIGNVSGSTRFTTTTFAGCVMTGKIPYFYLRNDVQVIKAIMNGARPAREAIISEELWTLLQTCWREDPATRHSISLIKNIMDDLLLASTRMDRDGCEVRFDEPGRRSPEDQPQSSELLSTKQPSVDDFGVIIIVKNFGTRRINLSIFIGDQIIFEEPFVPPIARTLPLKINTPYYIVLESEGRSRSSVESLDTIRIWT</sequence>
<feature type="compositionally biased region" description="Polar residues" evidence="1">
    <location>
        <begin position="198"/>
        <end position="208"/>
    </location>
</feature>
<dbReference type="PROSITE" id="PS50011">
    <property type="entry name" value="PROTEIN_KINASE_DOM"/>
    <property type="match status" value="1"/>
</dbReference>
<keyword evidence="4" id="KW-1185">Reference proteome</keyword>
<reference evidence="3 4" key="1">
    <citation type="submission" date="2019-02" db="EMBL/GenBank/DDBJ databases">
        <title>Genome sequencing of the rare red list fungi Phellinidium pouzarii.</title>
        <authorList>
            <person name="Buettner E."/>
            <person name="Kellner H."/>
        </authorList>
    </citation>
    <scope>NUCLEOTIDE SEQUENCE [LARGE SCALE GENOMIC DNA]</scope>
    <source>
        <strain evidence="3 4">DSM 108285</strain>
    </source>
</reference>
<proteinExistence type="predicted"/>
<dbReference type="Gene3D" id="1.10.510.10">
    <property type="entry name" value="Transferase(Phosphotransferase) domain 1"/>
    <property type="match status" value="2"/>
</dbReference>
<feature type="domain" description="Protein kinase" evidence="2">
    <location>
        <begin position="1"/>
        <end position="213"/>
    </location>
</feature>
<dbReference type="InterPro" id="IPR000719">
    <property type="entry name" value="Prot_kinase_dom"/>
</dbReference>
<dbReference type="Pfam" id="PF00069">
    <property type="entry name" value="Pkinase"/>
    <property type="match status" value="1"/>
</dbReference>
<dbReference type="GO" id="GO:0005524">
    <property type="term" value="F:ATP binding"/>
    <property type="evidence" value="ECO:0007669"/>
    <property type="project" value="InterPro"/>
</dbReference>
<dbReference type="InterPro" id="IPR001245">
    <property type="entry name" value="Ser-Thr/Tyr_kinase_cat_dom"/>
</dbReference>
<organism evidence="3 4">
    <name type="scientific">Phellinidium pouzarii</name>
    <dbReference type="NCBI Taxonomy" id="167371"/>
    <lineage>
        <taxon>Eukaryota</taxon>
        <taxon>Fungi</taxon>
        <taxon>Dikarya</taxon>
        <taxon>Basidiomycota</taxon>
        <taxon>Agaricomycotina</taxon>
        <taxon>Agaricomycetes</taxon>
        <taxon>Hymenochaetales</taxon>
        <taxon>Hymenochaetaceae</taxon>
        <taxon>Phellinidium</taxon>
    </lineage>
</organism>
<evidence type="ECO:0000259" key="2">
    <source>
        <dbReference type="PROSITE" id="PS50011"/>
    </source>
</evidence>
<evidence type="ECO:0000313" key="4">
    <source>
        <dbReference type="Proteomes" id="UP000308199"/>
    </source>
</evidence>
<dbReference type="Proteomes" id="UP000308199">
    <property type="component" value="Unassembled WGS sequence"/>
</dbReference>
<dbReference type="PANTHER" id="PTHR44329">
    <property type="entry name" value="SERINE/THREONINE-PROTEIN KINASE TNNI3K-RELATED"/>
    <property type="match status" value="1"/>
</dbReference>
<evidence type="ECO:0000256" key="1">
    <source>
        <dbReference type="SAM" id="MobiDB-lite"/>
    </source>
</evidence>
<dbReference type="AlphaFoldDB" id="A0A4S4L853"/>
<dbReference type="PROSITE" id="PS00108">
    <property type="entry name" value="PROTEIN_KINASE_ST"/>
    <property type="match status" value="1"/>
</dbReference>
<dbReference type="InterPro" id="IPR011009">
    <property type="entry name" value="Kinase-like_dom_sf"/>
</dbReference>
<dbReference type="OrthoDB" id="4062651at2759"/>
<feature type="region of interest" description="Disordered" evidence="1">
    <location>
        <begin position="188"/>
        <end position="208"/>
    </location>
</feature>
<dbReference type="SUPFAM" id="SSF56112">
    <property type="entry name" value="Protein kinase-like (PK-like)"/>
    <property type="match status" value="1"/>
</dbReference>
<comment type="caution">
    <text evidence="3">The sequence shown here is derived from an EMBL/GenBank/DDBJ whole genome shotgun (WGS) entry which is preliminary data.</text>
</comment>